<evidence type="ECO:0000313" key="3">
    <source>
        <dbReference type="Proteomes" id="UP000015105"/>
    </source>
</evidence>
<reference evidence="2" key="5">
    <citation type="journal article" date="2021" name="G3 (Bethesda)">
        <title>Aegilops tauschii genome assembly Aet v5.0 features greater sequence contiguity and improved annotation.</title>
        <authorList>
            <person name="Wang L."/>
            <person name="Zhu T."/>
            <person name="Rodriguez J.C."/>
            <person name="Deal K.R."/>
            <person name="Dubcovsky J."/>
            <person name="McGuire P.E."/>
            <person name="Lux T."/>
            <person name="Spannagl M."/>
            <person name="Mayer K.F.X."/>
            <person name="Baldrich P."/>
            <person name="Meyers B.C."/>
            <person name="Huo N."/>
            <person name="Gu Y.Q."/>
            <person name="Zhou H."/>
            <person name="Devos K.M."/>
            <person name="Bennetzen J.L."/>
            <person name="Unver T."/>
            <person name="Budak H."/>
            <person name="Gulick P.J."/>
            <person name="Galiba G."/>
            <person name="Kalapos B."/>
            <person name="Nelson D.R."/>
            <person name="Li P."/>
            <person name="You F.M."/>
            <person name="Luo M.C."/>
            <person name="Dvorak J."/>
        </authorList>
    </citation>
    <scope>NUCLEOTIDE SEQUENCE [LARGE SCALE GENOMIC DNA]</scope>
    <source>
        <strain evidence="2">cv. AL8/78</strain>
    </source>
</reference>
<accession>A0A453QB07</accession>
<feature type="compositionally biased region" description="Polar residues" evidence="1">
    <location>
        <begin position="44"/>
        <end position="55"/>
    </location>
</feature>
<keyword evidence="3" id="KW-1185">Reference proteome</keyword>
<proteinExistence type="predicted"/>
<name>A0A453QB07_AEGTS</name>
<dbReference type="Gramene" id="AET7Gv20020600.6">
    <property type="protein sequence ID" value="AET7Gv20020600.6"/>
    <property type="gene ID" value="AET7Gv20020600"/>
</dbReference>
<reference evidence="3" key="1">
    <citation type="journal article" date="2014" name="Science">
        <title>Ancient hybridizations among the ancestral genomes of bread wheat.</title>
        <authorList>
            <consortium name="International Wheat Genome Sequencing Consortium,"/>
            <person name="Marcussen T."/>
            <person name="Sandve S.R."/>
            <person name="Heier L."/>
            <person name="Spannagl M."/>
            <person name="Pfeifer M."/>
            <person name="Jakobsen K.S."/>
            <person name="Wulff B.B."/>
            <person name="Steuernagel B."/>
            <person name="Mayer K.F."/>
            <person name="Olsen O.A."/>
        </authorList>
    </citation>
    <scope>NUCLEOTIDE SEQUENCE [LARGE SCALE GENOMIC DNA]</scope>
    <source>
        <strain evidence="3">cv. AL8/78</strain>
    </source>
</reference>
<feature type="compositionally biased region" description="Basic residues" evidence="1">
    <location>
        <begin position="24"/>
        <end position="36"/>
    </location>
</feature>
<reference evidence="2" key="3">
    <citation type="journal article" date="2017" name="Nature">
        <title>Genome sequence of the progenitor of the wheat D genome Aegilops tauschii.</title>
        <authorList>
            <person name="Luo M.C."/>
            <person name="Gu Y.Q."/>
            <person name="Puiu D."/>
            <person name="Wang H."/>
            <person name="Twardziok S.O."/>
            <person name="Deal K.R."/>
            <person name="Huo N."/>
            <person name="Zhu T."/>
            <person name="Wang L."/>
            <person name="Wang Y."/>
            <person name="McGuire P.E."/>
            <person name="Liu S."/>
            <person name="Long H."/>
            <person name="Ramasamy R.K."/>
            <person name="Rodriguez J.C."/>
            <person name="Van S.L."/>
            <person name="Yuan L."/>
            <person name="Wang Z."/>
            <person name="Xia Z."/>
            <person name="Xiao L."/>
            <person name="Anderson O.D."/>
            <person name="Ouyang S."/>
            <person name="Liang Y."/>
            <person name="Zimin A.V."/>
            <person name="Pertea G."/>
            <person name="Qi P."/>
            <person name="Bennetzen J.L."/>
            <person name="Dai X."/>
            <person name="Dawson M.W."/>
            <person name="Muller H.G."/>
            <person name="Kugler K."/>
            <person name="Rivarola-Duarte L."/>
            <person name="Spannagl M."/>
            <person name="Mayer K.F.X."/>
            <person name="Lu F.H."/>
            <person name="Bevan M.W."/>
            <person name="Leroy P."/>
            <person name="Li P."/>
            <person name="You F.M."/>
            <person name="Sun Q."/>
            <person name="Liu Z."/>
            <person name="Lyons E."/>
            <person name="Wicker T."/>
            <person name="Salzberg S.L."/>
            <person name="Devos K.M."/>
            <person name="Dvorak J."/>
        </authorList>
    </citation>
    <scope>NUCLEOTIDE SEQUENCE [LARGE SCALE GENOMIC DNA]</scope>
    <source>
        <strain evidence="2">cv. AL8/78</strain>
    </source>
</reference>
<dbReference type="EnsemblPlants" id="AET7Gv20020600.6">
    <property type="protein sequence ID" value="AET7Gv20020600.6"/>
    <property type="gene ID" value="AET7Gv20020600"/>
</dbReference>
<sequence>MRLSKSKVLVGFHYSTASFYNQTTRKRVKRQNHIKHQPWDWERSSPNQPLNFKDS</sequence>
<reference evidence="3" key="2">
    <citation type="journal article" date="2017" name="Nat. Plants">
        <title>The Aegilops tauschii genome reveals multiple impacts of transposons.</title>
        <authorList>
            <person name="Zhao G."/>
            <person name="Zou C."/>
            <person name="Li K."/>
            <person name="Wang K."/>
            <person name="Li T."/>
            <person name="Gao L."/>
            <person name="Zhang X."/>
            <person name="Wang H."/>
            <person name="Yang Z."/>
            <person name="Liu X."/>
            <person name="Jiang W."/>
            <person name="Mao L."/>
            <person name="Kong X."/>
            <person name="Jiao Y."/>
            <person name="Jia J."/>
        </authorList>
    </citation>
    <scope>NUCLEOTIDE SEQUENCE [LARGE SCALE GENOMIC DNA]</scope>
    <source>
        <strain evidence="3">cv. AL8/78</strain>
    </source>
</reference>
<organism evidence="2 3">
    <name type="scientific">Aegilops tauschii subsp. strangulata</name>
    <name type="common">Goatgrass</name>
    <dbReference type="NCBI Taxonomy" id="200361"/>
    <lineage>
        <taxon>Eukaryota</taxon>
        <taxon>Viridiplantae</taxon>
        <taxon>Streptophyta</taxon>
        <taxon>Embryophyta</taxon>
        <taxon>Tracheophyta</taxon>
        <taxon>Spermatophyta</taxon>
        <taxon>Magnoliopsida</taxon>
        <taxon>Liliopsida</taxon>
        <taxon>Poales</taxon>
        <taxon>Poaceae</taxon>
        <taxon>BOP clade</taxon>
        <taxon>Pooideae</taxon>
        <taxon>Triticodae</taxon>
        <taxon>Triticeae</taxon>
        <taxon>Triticinae</taxon>
        <taxon>Aegilops</taxon>
    </lineage>
</organism>
<dbReference type="AlphaFoldDB" id="A0A453QB07"/>
<dbReference type="Proteomes" id="UP000015105">
    <property type="component" value="Chromosome 7D"/>
</dbReference>
<protein>
    <submittedName>
        <fullName evidence="2">Uncharacterized protein</fullName>
    </submittedName>
</protein>
<feature type="region of interest" description="Disordered" evidence="1">
    <location>
        <begin position="24"/>
        <end position="55"/>
    </location>
</feature>
<reference evidence="2" key="4">
    <citation type="submission" date="2019-03" db="UniProtKB">
        <authorList>
            <consortium name="EnsemblPlants"/>
        </authorList>
    </citation>
    <scope>IDENTIFICATION</scope>
</reference>
<evidence type="ECO:0000256" key="1">
    <source>
        <dbReference type="SAM" id="MobiDB-lite"/>
    </source>
</evidence>
<evidence type="ECO:0000313" key="2">
    <source>
        <dbReference type="EnsemblPlants" id="AET7Gv20020600.6"/>
    </source>
</evidence>